<reference evidence="5" key="1">
    <citation type="submission" date="2021-02" db="EMBL/GenBank/DDBJ databases">
        <authorList>
            <person name="Nowell W R."/>
        </authorList>
    </citation>
    <scope>NUCLEOTIDE SEQUENCE</scope>
</reference>
<dbReference type="InterPro" id="IPR001657">
    <property type="entry name" value="Hedgehog"/>
</dbReference>
<proteinExistence type="predicted"/>
<gene>
    <name evidence="5" type="ORF">JBS370_LOCUS32219</name>
</gene>
<dbReference type="Proteomes" id="UP000663836">
    <property type="component" value="Unassembled WGS sequence"/>
</dbReference>
<dbReference type="GO" id="GO:0007267">
    <property type="term" value="P:cell-cell signaling"/>
    <property type="evidence" value="ECO:0007669"/>
    <property type="project" value="InterPro"/>
</dbReference>
<dbReference type="PANTHER" id="PTHR11889">
    <property type="entry name" value="HEDGEHOG"/>
    <property type="match status" value="1"/>
</dbReference>
<evidence type="ECO:0000259" key="4">
    <source>
        <dbReference type="SMART" id="SM00306"/>
    </source>
</evidence>
<keyword evidence="3" id="KW-0812">Transmembrane</keyword>
<evidence type="ECO:0000313" key="6">
    <source>
        <dbReference type="Proteomes" id="UP000663836"/>
    </source>
</evidence>
<dbReference type="InterPro" id="IPR036844">
    <property type="entry name" value="Hint_dom_sf"/>
</dbReference>
<dbReference type="GO" id="GO:0016540">
    <property type="term" value="P:protein autoprocessing"/>
    <property type="evidence" value="ECO:0007669"/>
    <property type="project" value="InterPro"/>
</dbReference>
<comment type="caution">
    <text evidence="5">The sequence shown here is derived from an EMBL/GenBank/DDBJ whole genome shotgun (WGS) entry which is preliminary data.</text>
</comment>
<dbReference type="SMART" id="SM00306">
    <property type="entry name" value="HintN"/>
    <property type="match status" value="1"/>
</dbReference>
<dbReference type="CDD" id="cd00081">
    <property type="entry name" value="Hint"/>
    <property type="match status" value="1"/>
</dbReference>
<dbReference type="PANTHER" id="PTHR11889:SF31">
    <property type="entry name" value="PROTEIN HEDGEHOG"/>
    <property type="match status" value="1"/>
</dbReference>
<protein>
    <recommendedName>
        <fullName evidence="4">Hint domain-containing protein</fullName>
    </recommendedName>
</protein>
<evidence type="ECO:0000256" key="2">
    <source>
        <dbReference type="ARBA" id="ARBA00022729"/>
    </source>
</evidence>
<dbReference type="InterPro" id="IPR003587">
    <property type="entry name" value="Hint_dom_N"/>
</dbReference>
<keyword evidence="3" id="KW-0472">Membrane</keyword>
<dbReference type="InterPro" id="IPR050387">
    <property type="entry name" value="Hedgehog_Signaling"/>
</dbReference>
<accession>A0A819VM95</accession>
<sequence length="256" mass="28559">MATGIYYFTSEISLTLNAGGLKLGGADLALGAAARYSIVGVILNFIGAIVAGIIQPNQNLPYDSICDCTSILSNSNVCLQYTCITKRRERTCFPGRSTVITENGLMKSLSNIEIGECVLVINKENKLIYESIEGFIHLKRNGSFSFLLINIEIDDHRNITTSLFISSNHLIFLANDTELKNSLFASQLQSGDHIKYVYKNEIILGKIRNIDLTIEEGYYAPLTPSDTIKIDNVFVSNYASVNNYYLAHNVMKIYRW</sequence>
<name>A0A819VM95_9BILA</name>
<dbReference type="Pfam" id="PF01079">
    <property type="entry name" value="Hint"/>
    <property type="match status" value="1"/>
</dbReference>
<keyword evidence="3" id="KW-1133">Transmembrane helix</keyword>
<dbReference type="InterPro" id="IPR001767">
    <property type="entry name" value="Hedgehog_Hint"/>
</dbReference>
<dbReference type="AlphaFoldDB" id="A0A819VM95"/>
<feature type="domain" description="Hint" evidence="4">
    <location>
        <begin position="90"/>
        <end position="198"/>
    </location>
</feature>
<dbReference type="PRINTS" id="PR00632">
    <property type="entry name" value="SONICHHOG"/>
</dbReference>
<feature type="transmembrane region" description="Helical" evidence="3">
    <location>
        <begin position="33"/>
        <end position="54"/>
    </location>
</feature>
<dbReference type="Gene3D" id="2.170.16.10">
    <property type="entry name" value="Hedgehog/Intein (Hint) domain"/>
    <property type="match status" value="1"/>
</dbReference>
<keyword evidence="1" id="KW-0217">Developmental protein</keyword>
<dbReference type="EMBL" id="CAJOBD010008386">
    <property type="protein sequence ID" value="CAF4111508.1"/>
    <property type="molecule type" value="Genomic_DNA"/>
</dbReference>
<evidence type="ECO:0000256" key="1">
    <source>
        <dbReference type="ARBA" id="ARBA00022473"/>
    </source>
</evidence>
<evidence type="ECO:0000313" key="5">
    <source>
        <dbReference type="EMBL" id="CAF4111508.1"/>
    </source>
</evidence>
<dbReference type="SUPFAM" id="SSF51294">
    <property type="entry name" value="Hedgehog/intein (Hint) domain"/>
    <property type="match status" value="1"/>
</dbReference>
<keyword evidence="2" id="KW-0732">Signal</keyword>
<organism evidence="5 6">
    <name type="scientific">Rotaria sordida</name>
    <dbReference type="NCBI Taxonomy" id="392033"/>
    <lineage>
        <taxon>Eukaryota</taxon>
        <taxon>Metazoa</taxon>
        <taxon>Spiralia</taxon>
        <taxon>Gnathifera</taxon>
        <taxon>Rotifera</taxon>
        <taxon>Eurotatoria</taxon>
        <taxon>Bdelloidea</taxon>
        <taxon>Philodinida</taxon>
        <taxon>Philodinidae</taxon>
        <taxon>Rotaria</taxon>
    </lineage>
</organism>
<evidence type="ECO:0000256" key="3">
    <source>
        <dbReference type="SAM" id="Phobius"/>
    </source>
</evidence>